<dbReference type="GO" id="GO:0008270">
    <property type="term" value="F:zinc ion binding"/>
    <property type="evidence" value="ECO:0007669"/>
    <property type="project" value="InterPro"/>
</dbReference>
<dbReference type="AlphaFoldDB" id="A0AAD3SXA3"/>
<name>A0AAD3SXA3_NEPGR</name>
<sequence>MKVGFAEDMFVENCLIHLYAECGEIDAARTVFDQMPKRNVVSWTSLICGYARGDSPKEAATLFFRMVEEGNRPNAVTMACVISACAELRDLDLGEKVCACIGESEIKVNAVVVNALVDMYLKCGANEAARQLFDECSDKNLVLYNTVLSNYACQGLADEAYLVLHQMLREGRRPDRVTMLSALSASSQLGDIRHGKCCHGYVLKSGLEGWDCVSNAIIDMYMKSGKPKTALVVFDQMFNKTVVSWNSMVAGFIRNSDMQSAIDMFNGTPRTDLVSWNIIFSALVQASLFKETIELFRKMQGEGIQADSVTMVSVASACGYLGTLNLAKWTHAYIDKYNIHCDFQLGTALVDMYARCGDPQSSMQVFNRMKEKDVIAWTSAIGAMAMEGNGERAVELFNRMVQQRVKPDKVAFVTVLTACSHSGLVEKGMKLFHSMKKTYGISPEVVHYGCVVDLLGRAGLLGEALDLIENMPMEPNAVVWAALLAACRSHKNVELAAYAAKRILELAPEKSGVSVLLSNLYASVGKWDEVSKERLRLKERAVQKVPGLSTVEINGTVHEFTSGDESHPKLGSISLMLDEMNRVFTLIGYVPDLANVLLNVEEQDKKHLLGRHSEKLAIAFGLISTERGVKIRIIKNLRICPDCHSFAKLASKIYEREIIIRDNNRFHFFREGLCSCRDYW</sequence>
<comment type="caution">
    <text evidence="5">The sequence shown here is derived from an EMBL/GenBank/DDBJ whole genome shotgun (WGS) entry which is preliminary data.</text>
</comment>
<dbReference type="Gene3D" id="1.25.40.10">
    <property type="entry name" value="Tetratricopeptide repeat domain"/>
    <property type="match status" value="5"/>
</dbReference>
<dbReference type="EMBL" id="BSYO01000019">
    <property type="protein sequence ID" value="GMH18835.1"/>
    <property type="molecule type" value="Genomic_DNA"/>
</dbReference>
<feature type="domain" description="DYW" evidence="4">
    <location>
        <begin position="588"/>
        <end position="680"/>
    </location>
</feature>
<dbReference type="PROSITE" id="PS51375">
    <property type="entry name" value="PPR"/>
    <property type="match status" value="5"/>
</dbReference>
<dbReference type="PANTHER" id="PTHR47926">
    <property type="entry name" value="PENTATRICOPEPTIDE REPEAT-CONTAINING PROTEIN"/>
    <property type="match status" value="1"/>
</dbReference>
<keyword evidence="2" id="KW-0677">Repeat</keyword>
<protein>
    <recommendedName>
        <fullName evidence="4">DYW domain-containing protein</fullName>
    </recommendedName>
</protein>
<feature type="repeat" description="PPR" evidence="3">
    <location>
        <begin position="373"/>
        <end position="407"/>
    </location>
</feature>
<keyword evidence="6" id="KW-1185">Reference proteome</keyword>
<dbReference type="GO" id="GO:0009451">
    <property type="term" value="P:RNA modification"/>
    <property type="evidence" value="ECO:0007669"/>
    <property type="project" value="InterPro"/>
</dbReference>
<feature type="repeat" description="PPR" evidence="3">
    <location>
        <begin position="39"/>
        <end position="73"/>
    </location>
</feature>
<comment type="similarity">
    <text evidence="1">Belongs to the PPR family. PCMP-H subfamily.</text>
</comment>
<dbReference type="FunFam" id="1.25.40.10:FF:001238">
    <property type="entry name" value="Pentatricopeptide repeat-containing protein At3g22690"/>
    <property type="match status" value="1"/>
</dbReference>
<accession>A0AAD3SXA3</accession>
<dbReference type="InterPro" id="IPR046960">
    <property type="entry name" value="PPR_At4g14850-like_plant"/>
</dbReference>
<dbReference type="FunFam" id="1.25.40.10:FF:000436">
    <property type="entry name" value="Pentatricopeptide repeat-containing protein At5g39350 family"/>
    <property type="match status" value="1"/>
</dbReference>
<dbReference type="Pfam" id="PF13041">
    <property type="entry name" value="PPR_2"/>
    <property type="match status" value="2"/>
</dbReference>
<feature type="repeat" description="PPR" evidence="3">
    <location>
        <begin position="140"/>
        <end position="174"/>
    </location>
</feature>
<proteinExistence type="inferred from homology"/>
<dbReference type="GO" id="GO:0003723">
    <property type="term" value="F:RNA binding"/>
    <property type="evidence" value="ECO:0007669"/>
    <property type="project" value="InterPro"/>
</dbReference>
<evidence type="ECO:0000256" key="3">
    <source>
        <dbReference type="PROSITE-ProRule" id="PRU00708"/>
    </source>
</evidence>
<gene>
    <name evidence="5" type="ORF">Nepgr_020676</name>
</gene>
<feature type="repeat" description="PPR" evidence="3">
    <location>
        <begin position="272"/>
        <end position="306"/>
    </location>
</feature>
<dbReference type="InterPro" id="IPR032867">
    <property type="entry name" value="DYW_dom"/>
</dbReference>
<evidence type="ECO:0000313" key="5">
    <source>
        <dbReference type="EMBL" id="GMH18835.1"/>
    </source>
</evidence>
<evidence type="ECO:0000256" key="2">
    <source>
        <dbReference type="ARBA" id="ARBA00022737"/>
    </source>
</evidence>
<evidence type="ECO:0000256" key="1">
    <source>
        <dbReference type="ARBA" id="ARBA00006643"/>
    </source>
</evidence>
<reference evidence="5" key="1">
    <citation type="submission" date="2023-05" db="EMBL/GenBank/DDBJ databases">
        <title>Nepenthes gracilis genome sequencing.</title>
        <authorList>
            <person name="Fukushima K."/>
        </authorList>
    </citation>
    <scope>NUCLEOTIDE SEQUENCE</scope>
    <source>
        <strain evidence="5">SING2019-196</strain>
    </source>
</reference>
<dbReference type="InterPro" id="IPR011990">
    <property type="entry name" value="TPR-like_helical_dom_sf"/>
</dbReference>
<dbReference type="NCBIfam" id="TIGR00756">
    <property type="entry name" value="PPR"/>
    <property type="match status" value="6"/>
</dbReference>
<dbReference type="InterPro" id="IPR002885">
    <property type="entry name" value="PPR_rpt"/>
</dbReference>
<dbReference type="FunFam" id="1.25.40.10:FF:000184">
    <property type="entry name" value="Pentatricopeptide repeat-containing protein, chloroplastic"/>
    <property type="match status" value="1"/>
</dbReference>
<dbReference type="Pfam" id="PF20431">
    <property type="entry name" value="E_motif"/>
    <property type="match status" value="1"/>
</dbReference>
<feature type="repeat" description="PPR" evidence="3">
    <location>
        <begin position="8"/>
        <end position="38"/>
    </location>
</feature>
<dbReference type="InterPro" id="IPR046848">
    <property type="entry name" value="E_motif"/>
</dbReference>
<dbReference type="Pfam" id="PF14432">
    <property type="entry name" value="DYW_deaminase"/>
    <property type="match status" value="1"/>
</dbReference>
<dbReference type="FunFam" id="1.25.40.10:FF:000954">
    <property type="entry name" value="LOW protein: PPR containing-like protein"/>
    <property type="match status" value="1"/>
</dbReference>
<dbReference type="SUPFAM" id="SSF48452">
    <property type="entry name" value="TPR-like"/>
    <property type="match status" value="1"/>
</dbReference>
<dbReference type="Pfam" id="PF01535">
    <property type="entry name" value="PPR"/>
    <property type="match status" value="6"/>
</dbReference>
<evidence type="ECO:0000259" key="4">
    <source>
        <dbReference type="Pfam" id="PF14432"/>
    </source>
</evidence>
<evidence type="ECO:0000313" key="6">
    <source>
        <dbReference type="Proteomes" id="UP001279734"/>
    </source>
</evidence>
<dbReference type="Proteomes" id="UP001279734">
    <property type="component" value="Unassembled WGS sequence"/>
</dbReference>
<organism evidence="5 6">
    <name type="scientific">Nepenthes gracilis</name>
    <name type="common">Slender pitcher plant</name>
    <dbReference type="NCBI Taxonomy" id="150966"/>
    <lineage>
        <taxon>Eukaryota</taxon>
        <taxon>Viridiplantae</taxon>
        <taxon>Streptophyta</taxon>
        <taxon>Embryophyta</taxon>
        <taxon>Tracheophyta</taxon>
        <taxon>Spermatophyta</taxon>
        <taxon>Magnoliopsida</taxon>
        <taxon>eudicotyledons</taxon>
        <taxon>Gunneridae</taxon>
        <taxon>Pentapetalae</taxon>
        <taxon>Caryophyllales</taxon>
        <taxon>Nepenthaceae</taxon>
        <taxon>Nepenthes</taxon>
    </lineage>
</organism>